<dbReference type="AlphaFoldDB" id="A0A0K0FF27"/>
<name>A0A0K0FF27_STRVS</name>
<evidence type="ECO:0000313" key="2">
    <source>
        <dbReference type="WBParaSite" id="SVE_0746600.1"/>
    </source>
</evidence>
<evidence type="ECO:0000313" key="1">
    <source>
        <dbReference type="Proteomes" id="UP000035680"/>
    </source>
</evidence>
<dbReference type="WBParaSite" id="SVE_0746600.1">
    <property type="protein sequence ID" value="SVE_0746600.1"/>
    <property type="gene ID" value="SVE_0746600"/>
</dbReference>
<accession>A0A0K0FF27</accession>
<sequence length="104" mass="12167">MSQTSMKEDKVSEPVNQDTFHLQKQKEMQSINLPPFRNVFGPKYFYNGTKKPNKMLVYELSRNTLLNQKQNKKVNHPYLSLIYNKHPLPTTNKKVAICSIVPQM</sequence>
<reference evidence="2" key="2">
    <citation type="submission" date="2015-08" db="UniProtKB">
        <authorList>
            <consortium name="WormBaseParasite"/>
        </authorList>
    </citation>
    <scope>IDENTIFICATION</scope>
</reference>
<keyword evidence="1" id="KW-1185">Reference proteome</keyword>
<reference evidence="1" key="1">
    <citation type="submission" date="2014-07" db="EMBL/GenBank/DDBJ databases">
        <authorList>
            <person name="Martin A.A"/>
            <person name="De Silva N."/>
        </authorList>
    </citation>
    <scope>NUCLEOTIDE SEQUENCE</scope>
</reference>
<dbReference type="Proteomes" id="UP000035680">
    <property type="component" value="Unassembled WGS sequence"/>
</dbReference>
<proteinExistence type="predicted"/>
<protein>
    <submittedName>
        <fullName evidence="2">Ovule protein</fullName>
    </submittedName>
</protein>
<organism evidence="1 2">
    <name type="scientific">Strongyloides venezuelensis</name>
    <name type="common">Threadworm</name>
    <dbReference type="NCBI Taxonomy" id="75913"/>
    <lineage>
        <taxon>Eukaryota</taxon>
        <taxon>Metazoa</taxon>
        <taxon>Ecdysozoa</taxon>
        <taxon>Nematoda</taxon>
        <taxon>Chromadorea</taxon>
        <taxon>Rhabditida</taxon>
        <taxon>Tylenchina</taxon>
        <taxon>Panagrolaimomorpha</taxon>
        <taxon>Strongyloidoidea</taxon>
        <taxon>Strongyloididae</taxon>
        <taxon>Strongyloides</taxon>
    </lineage>
</organism>